<sequence length="194" mass="20335">MSTLARTLRSSPLRTSPARGRSGKLLVGSGLAILTLGMATDTLGRRFAVAGREPSVLEFGVVLVGAALVVAFVRYLLGKLKRAAGYSLLGTIGVGFGLPALIALPAVGGIARRLGSMAYVRLPWVGPSRWERILDMVGGPRGLVSGCYGTTLLTVGASTGSLEETYVVFGNRLSLLAVFVLLTAPGVVLYYLRR</sequence>
<evidence type="ECO:0000256" key="2">
    <source>
        <dbReference type="SAM" id="Phobius"/>
    </source>
</evidence>
<organism evidence="3 4">
    <name type="scientific">Natrinema salsiterrestre</name>
    <dbReference type="NCBI Taxonomy" id="2950540"/>
    <lineage>
        <taxon>Archaea</taxon>
        <taxon>Methanobacteriati</taxon>
        <taxon>Methanobacteriota</taxon>
        <taxon>Stenosarchaea group</taxon>
        <taxon>Halobacteria</taxon>
        <taxon>Halobacteriales</taxon>
        <taxon>Natrialbaceae</taxon>
        <taxon>Natrinema</taxon>
    </lineage>
</organism>
<evidence type="ECO:0000256" key="1">
    <source>
        <dbReference type="SAM" id="MobiDB-lite"/>
    </source>
</evidence>
<dbReference type="Proteomes" id="UP001154061">
    <property type="component" value="Unassembled WGS sequence"/>
</dbReference>
<dbReference type="AlphaFoldDB" id="A0A9Q4Q1Y0"/>
<feature type="region of interest" description="Disordered" evidence="1">
    <location>
        <begin position="1"/>
        <end position="20"/>
    </location>
</feature>
<keyword evidence="2" id="KW-0472">Membrane</keyword>
<evidence type="ECO:0000313" key="4">
    <source>
        <dbReference type="Proteomes" id="UP001154061"/>
    </source>
</evidence>
<name>A0A9Q4Q1Y0_9EURY</name>
<dbReference type="EMBL" id="JAMQOT010000008">
    <property type="protein sequence ID" value="MDF9747749.1"/>
    <property type="molecule type" value="Genomic_DNA"/>
</dbReference>
<dbReference type="RefSeq" id="WP_277524017.1">
    <property type="nucleotide sequence ID" value="NZ_JAMQOT010000008.1"/>
</dbReference>
<keyword evidence="2" id="KW-1133">Transmembrane helix</keyword>
<proteinExistence type="predicted"/>
<keyword evidence="2" id="KW-0812">Transmembrane</keyword>
<accession>A0A9Q4Q1Y0</accession>
<evidence type="ECO:0000313" key="3">
    <source>
        <dbReference type="EMBL" id="MDF9747749.1"/>
    </source>
</evidence>
<comment type="caution">
    <text evidence="3">The sequence shown here is derived from an EMBL/GenBank/DDBJ whole genome shotgun (WGS) entry which is preliminary data.</text>
</comment>
<protein>
    <submittedName>
        <fullName evidence="3">Uncharacterized protein</fullName>
    </submittedName>
</protein>
<keyword evidence="4" id="KW-1185">Reference proteome</keyword>
<reference evidence="3" key="1">
    <citation type="submission" date="2022-06" db="EMBL/GenBank/DDBJ databases">
        <title>Natrinema sp. a new haloarchaeum isolate from saline soil.</title>
        <authorList>
            <person name="Strakova D."/>
            <person name="Galisteo C."/>
            <person name="Sanchez-Porro C."/>
            <person name="Ventosa A."/>
        </authorList>
    </citation>
    <scope>NUCLEOTIDE SEQUENCE</scope>
    <source>
        <strain evidence="3">S1CR25-10</strain>
    </source>
</reference>
<feature type="compositionally biased region" description="Polar residues" evidence="1">
    <location>
        <begin position="1"/>
        <end position="14"/>
    </location>
</feature>
<gene>
    <name evidence="3" type="ORF">NDI89_19405</name>
</gene>
<feature type="transmembrane region" description="Helical" evidence="2">
    <location>
        <begin position="60"/>
        <end position="77"/>
    </location>
</feature>
<feature type="transmembrane region" description="Helical" evidence="2">
    <location>
        <begin position="173"/>
        <end position="192"/>
    </location>
</feature>
<feature type="transmembrane region" description="Helical" evidence="2">
    <location>
        <begin position="89"/>
        <end position="111"/>
    </location>
</feature>